<protein>
    <recommendedName>
        <fullName evidence="4">DUF2357 domain-containing protein</fullName>
    </recommendedName>
</protein>
<evidence type="ECO:0000313" key="3">
    <source>
        <dbReference type="Proteomes" id="UP000034166"/>
    </source>
</evidence>
<reference evidence="1 3" key="1">
    <citation type="submission" date="2015-04" db="EMBL/GenBank/DDBJ databases">
        <title>Taxonomic description and genome sequence of Bacillus campisalis sp. nov., a novel member of the genus Bacillus isolated from solar saltern.</title>
        <authorList>
            <person name="Mathan Kumar R."/>
            <person name="Kaur G."/>
            <person name="Kumar A."/>
            <person name="Singh N.K."/>
            <person name="Kaur N."/>
            <person name="Kumar N."/>
            <person name="Mayilraj S."/>
        </authorList>
    </citation>
    <scope>NUCLEOTIDE SEQUENCE [LARGE SCALE GENOMIC DNA]</scope>
    <source>
        <strain evidence="1 3">SA2-6</strain>
    </source>
</reference>
<comment type="caution">
    <text evidence="1">The sequence shown here is derived from an EMBL/GenBank/DDBJ whole genome shotgun (WGS) entry which is preliminary data.</text>
</comment>
<dbReference type="AlphaFoldDB" id="A0A0M2ST89"/>
<dbReference type="EMBL" id="LAYY01000004">
    <property type="protein sequence ID" value="KKK39234.1"/>
    <property type="molecule type" value="Genomic_DNA"/>
</dbReference>
<dbReference type="EMBL" id="LAYY01000020">
    <property type="protein sequence ID" value="KKK36916.1"/>
    <property type="molecule type" value="Genomic_DNA"/>
</dbReference>
<accession>A0A0M2ST89</accession>
<sequence>MLGTYEKVEFEAVSQKARKFRSILNRWLASPFLKGVSVNRGPYSITQKFRKHPVYRLWYGWFDRLYKHGREGIGLDYPISLKDTYQLYEIWCFMKVVKVLKEAGLVKDTTNLYLMTNDGIFLNLAENQESEIRLEGGVSLFYQLSYQYNSRNFHTYTQRMIPDIVLESERGIIVFDPKYRVPGNLGIALGEMHKYRDGILTGIQGQRLYLRCIS</sequence>
<evidence type="ECO:0000313" key="1">
    <source>
        <dbReference type="EMBL" id="KKK36916.1"/>
    </source>
</evidence>
<gene>
    <name evidence="2" type="ORF">WQ57_05590</name>
    <name evidence="1" type="ORF">WQ57_16925</name>
</gene>
<dbReference type="InterPro" id="IPR007505">
    <property type="entry name" value="PDDEXK_7"/>
</dbReference>
<organism evidence="1 3">
    <name type="scientific">Mesobacillus campisalis</name>
    <dbReference type="NCBI Taxonomy" id="1408103"/>
    <lineage>
        <taxon>Bacteria</taxon>
        <taxon>Bacillati</taxon>
        <taxon>Bacillota</taxon>
        <taxon>Bacilli</taxon>
        <taxon>Bacillales</taxon>
        <taxon>Bacillaceae</taxon>
        <taxon>Mesobacillus</taxon>
    </lineage>
</organism>
<dbReference type="OrthoDB" id="11970at2"/>
<dbReference type="RefSeq" id="WP_046522725.1">
    <property type="nucleotide sequence ID" value="NZ_LAYY01000004.1"/>
</dbReference>
<proteinExistence type="predicted"/>
<evidence type="ECO:0008006" key="4">
    <source>
        <dbReference type="Google" id="ProtNLM"/>
    </source>
</evidence>
<dbReference type="PATRIC" id="fig|1408103.3.peg.1257"/>
<keyword evidence="3" id="KW-1185">Reference proteome</keyword>
<dbReference type="Pfam" id="PF04411">
    <property type="entry name" value="PDDEXK_7"/>
    <property type="match status" value="1"/>
</dbReference>
<dbReference type="Proteomes" id="UP000034166">
    <property type="component" value="Unassembled WGS sequence"/>
</dbReference>
<evidence type="ECO:0000313" key="2">
    <source>
        <dbReference type="EMBL" id="KKK39234.1"/>
    </source>
</evidence>
<name>A0A0M2ST89_9BACI</name>